<protein>
    <submittedName>
        <fullName evidence="1">Uncharacterized protein</fullName>
    </submittedName>
</protein>
<proteinExistence type="predicted"/>
<accession>A0A8E0RYS8</accession>
<dbReference type="InterPro" id="IPR018795">
    <property type="entry name" value="K2013-like"/>
</dbReference>
<name>A0A8E0RYS8_9TREM</name>
<dbReference type="Pfam" id="PF10222">
    <property type="entry name" value="DUF2152"/>
    <property type="match status" value="1"/>
</dbReference>
<dbReference type="OrthoDB" id="6234844at2759"/>
<dbReference type="AlphaFoldDB" id="A0A8E0RYS8"/>
<dbReference type="EMBL" id="LUCM01002544">
    <property type="protein sequence ID" value="KAA0197189.1"/>
    <property type="molecule type" value="Genomic_DNA"/>
</dbReference>
<sequence length="95" mass="11027">MVRTELIFALQYPESELRTLHTAAWNRLWLSGVTLSYSFAPDVVNGKHINATLYYLLANTPDILHEQSEKNQTDFEQYKFRSLTRYNCSTGPDLL</sequence>
<keyword evidence="2" id="KW-1185">Reference proteome</keyword>
<evidence type="ECO:0000313" key="2">
    <source>
        <dbReference type="Proteomes" id="UP000728185"/>
    </source>
</evidence>
<dbReference type="Proteomes" id="UP000728185">
    <property type="component" value="Unassembled WGS sequence"/>
</dbReference>
<organism evidence="1 2">
    <name type="scientific">Fasciolopsis buskii</name>
    <dbReference type="NCBI Taxonomy" id="27845"/>
    <lineage>
        <taxon>Eukaryota</taxon>
        <taxon>Metazoa</taxon>
        <taxon>Spiralia</taxon>
        <taxon>Lophotrochozoa</taxon>
        <taxon>Platyhelminthes</taxon>
        <taxon>Trematoda</taxon>
        <taxon>Digenea</taxon>
        <taxon>Plagiorchiida</taxon>
        <taxon>Echinostomata</taxon>
        <taxon>Echinostomatoidea</taxon>
        <taxon>Fasciolidae</taxon>
        <taxon>Fasciolopsis</taxon>
    </lineage>
</organism>
<evidence type="ECO:0000313" key="1">
    <source>
        <dbReference type="EMBL" id="KAA0197189.1"/>
    </source>
</evidence>
<gene>
    <name evidence="1" type="ORF">FBUS_00766</name>
</gene>
<reference evidence="1" key="1">
    <citation type="submission" date="2019-05" db="EMBL/GenBank/DDBJ databases">
        <title>Annotation for the trematode Fasciolopsis buski.</title>
        <authorList>
            <person name="Choi Y.-J."/>
        </authorList>
    </citation>
    <scope>NUCLEOTIDE SEQUENCE</scope>
    <source>
        <strain evidence="1">HT</strain>
        <tissue evidence="1">Whole worm</tissue>
    </source>
</reference>
<comment type="caution">
    <text evidence="1">The sequence shown here is derived from an EMBL/GenBank/DDBJ whole genome shotgun (WGS) entry which is preliminary data.</text>
</comment>